<keyword evidence="2" id="KW-1185">Reference proteome</keyword>
<evidence type="ECO:0000313" key="1">
    <source>
        <dbReference type="EMBL" id="OWY92875.1"/>
    </source>
</evidence>
<sequence length="103" mass="12102">MTRVFELLSPSERERLHIDIQGSSEVYDDQQLDEMKQTGWEVLPDNISAEVSDDDTVNKKYDGYCGPSKDILAASKSPLNLFYYFMPKRFWRRVAAQSNLYWR</sequence>
<protein>
    <submittedName>
        <fullName evidence="1">Uncharacterized protein</fullName>
    </submittedName>
</protein>
<dbReference type="Proteomes" id="UP000198211">
    <property type="component" value="Unassembled WGS sequence"/>
</dbReference>
<dbReference type="AlphaFoldDB" id="A0A225UIN3"/>
<evidence type="ECO:0000313" key="2">
    <source>
        <dbReference type="Proteomes" id="UP000198211"/>
    </source>
</evidence>
<reference evidence="2" key="1">
    <citation type="submission" date="2017-03" db="EMBL/GenBank/DDBJ databases">
        <title>Phytopthora megakarya and P. palmivora, two closely related causual agents of cacao black pod achieved similar genome size and gene model numbers by different mechanisms.</title>
        <authorList>
            <person name="Ali S."/>
            <person name="Shao J."/>
            <person name="Larry D.J."/>
            <person name="Kronmiller B."/>
            <person name="Shen D."/>
            <person name="Strem M.D."/>
            <person name="Melnick R.L."/>
            <person name="Guiltinan M.J."/>
            <person name="Tyler B.M."/>
            <person name="Meinhardt L.W."/>
            <person name="Bailey B.A."/>
        </authorList>
    </citation>
    <scope>NUCLEOTIDE SEQUENCE [LARGE SCALE GENOMIC DNA]</scope>
    <source>
        <strain evidence="2">zdho120</strain>
    </source>
</reference>
<organism evidence="1 2">
    <name type="scientific">Phytophthora megakarya</name>
    <dbReference type="NCBI Taxonomy" id="4795"/>
    <lineage>
        <taxon>Eukaryota</taxon>
        <taxon>Sar</taxon>
        <taxon>Stramenopiles</taxon>
        <taxon>Oomycota</taxon>
        <taxon>Peronosporomycetes</taxon>
        <taxon>Peronosporales</taxon>
        <taxon>Peronosporaceae</taxon>
        <taxon>Phytophthora</taxon>
    </lineage>
</organism>
<accession>A0A225UIN3</accession>
<comment type="caution">
    <text evidence="1">The sequence shown here is derived from an EMBL/GenBank/DDBJ whole genome shotgun (WGS) entry which is preliminary data.</text>
</comment>
<proteinExistence type="predicted"/>
<dbReference type="EMBL" id="NBNE01017143">
    <property type="protein sequence ID" value="OWY92875.1"/>
    <property type="molecule type" value="Genomic_DNA"/>
</dbReference>
<dbReference type="OrthoDB" id="125860at2759"/>
<gene>
    <name evidence="1" type="ORF">PHMEG_00037936</name>
</gene>
<name>A0A225UIN3_9STRA</name>
<feature type="non-terminal residue" evidence="1">
    <location>
        <position position="103"/>
    </location>
</feature>